<evidence type="ECO:0000313" key="10">
    <source>
        <dbReference type="Proteomes" id="UP000600171"/>
    </source>
</evidence>
<dbReference type="SUPFAM" id="SSF103473">
    <property type="entry name" value="MFS general substrate transporter"/>
    <property type="match status" value="2"/>
</dbReference>
<keyword evidence="4 7" id="KW-1133">Transmembrane helix</keyword>
<evidence type="ECO:0000256" key="2">
    <source>
        <dbReference type="ARBA" id="ARBA00022448"/>
    </source>
</evidence>
<evidence type="ECO:0000256" key="1">
    <source>
        <dbReference type="ARBA" id="ARBA00004651"/>
    </source>
</evidence>
<feature type="transmembrane region" description="Helical" evidence="7">
    <location>
        <begin position="285"/>
        <end position="304"/>
    </location>
</feature>
<name>A0A917MUZ5_9MICC</name>
<dbReference type="AlphaFoldDB" id="A0A917MUZ5"/>
<keyword evidence="10" id="KW-1185">Reference proteome</keyword>
<accession>A0A917MUZ5</accession>
<feature type="transmembrane region" description="Helical" evidence="7">
    <location>
        <begin position="419"/>
        <end position="442"/>
    </location>
</feature>
<dbReference type="InterPro" id="IPR011701">
    <property type="entry name" value="MFS"/>
</dbReference>
<dbReference type="PANTHER" id="PTHR42718">
    <property type="entry name" value="MAJOR FACILITATOR SUPERFAMILY MULTIDRUG TRANSPORTER MFSC"/>
    <property type="match status" value="1"/>
</dbReference>
<feature type="transmembrane region" description="Helical" evidence="7">
    <location>
        <begin position="68"/>
        <end position="87"/>
    </location>
</feature>
<feature type="region of interest" description="Disordered" evidence="6">
    <location>
        <begin position="1"/>
        <end position="22"/>
    </location>
</feature>
<evidence type="ECO:0000256" key="7">
    <source>
        <dbReference type="SAM" id="Phobius"/>
    </source>
</evidence>
<feature type="transmembrane region" description="Helical" evidence="7">
    <location>
        <begin position="454"/>
        <end position="476"/>
    </location>
</feature>
<evidence type="ECO:0000256" key="3">
    <source>
        <dbReference type="ARBA" id="ARBA00022692"/>
    </source>
</evidence>
<reference evidence="9 10" key="1">
    <citation type="journal article" date="2014" name="Int. J. Syst. Evol. Microbiol.">
        <title>Complete genome sequence of Corynebacterium casei LMG S-19264T (=DSM 44701T), isolated from a smear-ripened cheese.</title>
        <authorList>
            <consortium name="US DOE Joint Genome Institute (JGI-PGF)"/>
            <person name="Walter F."/>
            <person name="Albersmeier A."/>
            <person name="Kalinowski J."/>
            <person name="Ruckert C."/>
        </authorList>
    </citation>
    <scope>NUCLEOTIDE SEQUENCE [LARGE SCALE GENOMIC DNA]</scope>
    <source>
        <strain evidence="9 10">CCM 8669</strain>
    </source>
</reference>
<evidence type="ECO:0000256" key="4">
    <source>
        <dbReference type="ARBA" id="ARBA00022989"/>
    </source>
</evidence>
<feature type="transmembrane region" description="Helical" evidence="7">
    <location>
        <begin position="185"/>
        <end position="204"/>
    </location>
</feature>
<dbReference type="GO" id="GO:0022857">
    <property type="term" value="F:transmembrane transporter activity"/>
    <property type="evidence" value="ECO:0007669"/>
    <property type="project" value="InterPro"/>
</dbReference>
<feature type="transmembrane region" description="Helical" evidence="7">
    <location>
        <begin position="241"/>
        <end position="265"/>
    </location>
</feature>
<dbReference type="PRINTS" id="PR01036">
    <property type="entry name" value="TCRTETB"/>
</dbReference>
<dbReference type="Gene3D" id="1.20.1250.20">
    <property type="entry name" value="MFS general substrate transporter like domains"/>
    <property type="match status" value="2"/>
</dbReference>
<comment type="caution">
    <text evidence="9">The sequence shown here is derived from an EMBL/GenBank/DDBJ whole genome shotgun (WGS) entry which is preliminary data.</text>
</comment>
<sequence>MTTASQPAISADSKKQESRYDQESVLHPHGNGLIAVAAFSCLVVALQQTLVVPATPRFPQLLGESATAVSWIVTATLLTGAIATPIISKLSDMVGRRKMLVFSMTFVLIGSVIAPLGGLPLVVAGRALQGLGTALVPVAMAQMRDSLPPHKIGSSLAILSATLGVGGGIGIPIGGVIISIASWQWLFWVSAALSVVSIVLIALVVPQHNPETHRPFDTTGAVLLSIGLVSLLLGISQGGMWGWGSLPTILTLVLGVLVLVVWTFFELRNQAPLVDLRSSAIRPVLLTHISSFTMGILMFTNLLLTTQQLQGATGENGFGWSAQAAGLAMLPNACAMFLVAPLTAHLAKRFSPQMVLGLGAVVTGLGYLLRIFLIPNGAMLIVWTTVIGIGVGIGYAALPMLIVRYTPGTQIGEANGMNALVRAIGTAVASAGVSVIATMLAVTVEGHSTPSATAFLVLSIIGAVISAATLIFALGARSEKHRVHQA</sequence>
<feature type="transmembrane region" description="Helical" evidence="7">
    <location>
        <begin position="99"/>
        <end position="117"/>
    </location>
</feature>
<keyword evidence="5 7" id="KW-0472">Membrane</keyword>
<feature type="transmembrane region" description="Helical" evidence="7">
    <location>
        <begin position="155"/>
        <end position="179"/>
    </location>
</feature>
<feature type="transmembrane region" description="Helical" evidence="7">
    <location>
        <begin position="324"/>
        <end position="343"/>
    </location>
</feature>
<feature type="compositionally biased region" description="Basic and acidic residues" evidence="6">
    <location>
        <begin position="12"/>
        <end position="22"/>
    </location>
</feature>
<keyword evidence="3 7" id="KW-0812">Transmembrane</keyword>
<feature type="transmembrane region" description="Helical" evidence="7">
    <location>
        <begin position="380"/>
        <end position="398"/>
    </location>
</feature>
<protein>
    <submittedName>
        <fullName evidence="9">MFS transporter</fullName>
    </submittedName>
</protein>
<comment type="subcellular location">
    <subcellularLocation>
        <location evidence="1">Cell membrane</location>
        <topology evidence="1">Multi-pass membrane protein</topology>
    </subcellularLocation>
</comment>
<dbReference type="RefSeq" id="WP_188360096.1">
    <property type="nucleotide sequence ID" value="NZ_BMDC01000003.1"/>
</dbReference>
<dbReference type="PROSITE" id="PS00216">
    <property type="entry name" value="SUGAR_TRANSPORT_1"/>
    <property type="match status" value="1"/>
</dbReference>
<dbReference type="GO" id="GO:0005886">
    <property type="term" value="C:plasma membrane"/>
    <property type="evidence" value="ECO:0007669"/>
    <property type="project" value="UniProtKB-SubCell"/>
</dbReference>
<evidence type="ECO:0000259" key="8">
    <source>
        <dbReference type="PROSITE" id="PS50850"/>
    </source>
</evidence>
<evidence type="ECO:0000313" key="9">
    <source>
        <dbReference type="EMBL" id="GGH65413.1"/>
    </source>
</evidence>
<dbReference type="PANTHER" id="PTHR42718:SF9">
    <property type="entry name" value="MAJOR FACILITATOR SUPERFAMILY MULTIDRUG TRANSPORTER MFSC"/>
    <property type="match status" value="1"/>
</dbReference>
<feature type="transmembrane region" description="Helical" evidence="7">
    <location>
        <begin position="355"/>
        <end position="374"/>
    </location>
</feature>
<keyword evidence="2" id="KW-0813">Transport</keyword>
<dbReference type="EMBL" id="BMDC01000003">
    <property type="protein sequence ID" value="GGH65413.1"/>
    <property type="molecule type" value="Genomic_DNA"/>
</dbReference>
<dbReference type="InterPro" id="IPR005829">
    <property type="entry name" value="Sugar_transporter_CS"/>
</dbReference>
<proteinExistence type="predicted"/>
<dbReference type="InterPro" id="IPR036259">
    <property type="entry name" value="MFS_trans_sf"/>
</dbReference>
<evidence type="ECO:0000256" key="5">
    <source>
        <dbReference type="ARBA" id="ARBA00023136"/>
    </source>
</evidence>
<evidence type="ECO:0000256" key="6">
    <source>
        <dbReference type="SAM" id="MobiDB-lite"/>
    </source>
</evidence>
<organism evidence="9 10">
    <name type="scientific">Rothia aerolata</name>
    <dbReference type="NCBI Taxonomy" id="1812262"/>
    <lineage>
        <taxon>Bacteria</taxon>
        <taxon>Bacillati</taxon>
        <taxon>Actinomycetota</taxon>
        <taxon>Actinomycetes</taxon>
        <taxon>Micrococcales</taxon>
        <taxon>Micrococcaceae</taxon>
        <taxon>Rothia</taxon>
    </lineage>
</organism>
<gene>
    <name evidence="9" type="ORF">GCM10007359_18630</name>
</gene>
<dbReference type="Pfam" id="PF07690">
    <property type="entry name" value="MFS_1"/>
    <property type="match status" value="1"/>
</dbReference>
<dbReference type="PROSITE" id="PS50850">
    <property type="entry name" value="MFS"/>
    <property type="match status" value="1"/>
</dbReference>
<dbReference type="InterPro" id="IPR020846">
    <property type="entry name" value="MFS_dom"/>
</dbReference>
<feature type="transmembrane region" description="Helical" evidence="7">
    <location>
        <begin position="29"/>
        <end position="48"/>
    </location>
</feature>
<feature type="domain" description="Major facilitator superfamily (MFS) profile" evidence="8">
    <location>
        <begin position="33"/>
        <end position="477"/>
    </location>
</feature>
<dbReference type="Proteomes" id="UP000600171">
    <property type="component" value="Unassembled WGS sequence"/>
</dbReference>